<evidence type="ECO:0000259" key="2">
    <source>
        <dbReference type="Pfam" id="PF03599"/>
    </source>
</evidence>
<proteinExistence type="predicted"/>
<accession>A0A170ZKK4</accession>
<feature type="transmembrane region" description="Helical" evidence="1">
    <location>
        <begin position="263"/>
        <end position="282"/>
    </location>
</feature>
<name>A0A170ZKK4_9BACT</name>
<protein>
    <submittedName>
        <fullName evidence="3">Acetyl-CoA decarbonylase</fullName>
    </submittedName>
</protein>
<dbReference type="AlphaFoldDB" id="A0A170ZKK4"/>
<evidence type="ECO:0000256" key="1">
    <source>
        <dbReference type="SAM" id="Phobius"/>
    </source>
</evidence>
<dbReference type="Pfam" id="PF03599">
    <property type="entry name" value="CdhD"/>
    <property type="match status" value="1"/>
</dbReference>
<dbReference type="OrthoDB" id="2079583at2"/>
<reference evidence="4" key="1">
    <citation type="submission" date="2016-04" db="EMBL/GenBank/DDBJ databases">
        <title>Draft genome sequence of Paludibacter jiangxiensis strain NM7.</title>
        <authorList>
            <person name="Qiu Y."/>
            <person name="Matsuura N."/>
            <person name="Ohashi A."/>
            <person name="Tourlousse M.D."/>
            <person name="Sekiguchi Y."/>
        </authorList>
    </citation>
    <scope>NUCLEOTIDE SEQUENCE [LARGE SCALE GENOMIC DNA]</scope>
    <source>
        <strain evidence="4">NM7</strain>
    </source>
</reference>
<evidence type="ECO:0000313" key="4">
    <source>
        <dbReference type="Proteomes" id="UP000076586"/>
    </source>
</evidence>
<reference evidence="4" key="2">
    <citation type="journal article" date="2017" name="Genome Announc.">
        <title>Draft genome sequence of Paludibacter jiangxiensis NM7(T), a propionate-producing fermentative bacterium.</title>
        <authorList>
            <person name="Qiu Y.-L."/>
            <person name="Tourlousse D.M."/>
            <person name="Matsuura N."/>
            <person name="Ohashi A."/>
            <person name="Sekiguchi Y."/>
        </authorList>
    </citation>
    <scope>NUCLEOTIDE SEQUENCE [LARGE SCALE GENOMIC DNA]</scope>
    <source>
        <strain evidence="4">NM7</strain>
    </source>
</reference>
<dbReference type="RefSeq" id="WP_068703364.1">
    <property type="nucleotide sequence ID" value="NZ_BDCR01000003.1"/>
</dbReference>
<dbReference type="Proteomes" id="UP000076586">
    <property type="component" value="Unassembled WGS sequence"/>
</dbReference>
<sequence length="343" mass="37650">MSITASVKFHDLGLQTARIPRVSAQLTLTDKLGALKVRFGVGRDDYKVTPGLYKIGNPDSQSDVLLSANYKLSFDMLRKELGGTNLWILVVDTKGVNVWCAAGKGNFGTDVVVRGIKKTSLESVVTHRRIIAPQLSASGVAAHKVKELSGFRINFGPVLAKDIKPFIEAGYKATPAMRLVRFPMKERAKLIPVDFMYRKYKLLAVLAFLFVIAGLDRSGFLFDKMVSESAFPLITIFSAYVAGIVLTPLFLPWVPFRPFALKGAFWGLLTSWLWIVLLHPALPEAIAIGLISLSVSSFMAMNFTGSSTFTSLSGVQKEMKWAIPMQIGALALGVILFILSKLF</sequence>
<feature type="transmembrane region" description="Helical" evidence="1">
    <location>
        <begin position="288"/>
        <end position="309"/>
    </location>
</feature>
<feature type="transmembrane region" description="Helical" evidence="1">
    <location>
        <begin position="230"/>
        <end position="251"/>
    </location>
</feature>
<dbReference type="NCBIfam" id="NF040863">
    <property type="entry name" value="HgcA_corrinoid"/>
    <property type="match status" value="1"/>
</dbReference>
<keyword evidence="1" id="KW-0812">Transmembrane</keyword>
<dbReference type="Gene3D" id="3.40.50.11600">
    <property type="match status" value="1"/>
</dbReference>
<dbReference type="InterPro" id="IPR016041">
    <property type="entry name" value="Ac-CoA_synth_d_su_TIM-brl"/>
</dbReference>
<comment type="caution">
    <text evidence="3">The sequence shown here is derived from an EMBL/GenBank/DDBJ whole genome shotgun (WGS) entry which is preliminary data.</text>
</comment>
<keyword evidence="1" id="KW-0472">Membrane</keyword>
<feature type="transmembrane region" description="Helical" evidence="1">
    <location>
        <begin position="321"/>
        <end position="340"/>
    </location>
</feature>
<feature type="domain" description="CO dehydrogenase/acetyl-CoA synthase delta subunit TIM barrel" evidence="2">
    <location>
        <begin position="46"/>
        <end position="157"/>
    </location>
</feature>
<organism evidence="3 4">
    <name type="scientific">Paludibacter jiangxiensis</name>
    <dbReference type="NCBI Taxonomy" id="681398"/>
    <lineage>
        <taxon>Bacteria</taxon>
        <taxon>Pseudomonadati</taxon>
        <taxon>Bacteroidota</taxon>
        <taxon>Bacteroidia</taxon>
        <taxon>Bacteroidales</taxon>
        <taxon>Paludibacteraceae</taxon>
        <taxon>Paludibacter</taxon>
    </lineage>
</organism>
<dbReference type="STRING" id="681398.PJIAN_365"/>
<evidence type="ECO:0000313" key="3">
    <source>
        <dbReference type="EMBL" id="GAT62762.1"/>
    </source>
</evidence>
<gene>
    <name evidence="3" type="ORF">PJIAN_365</name>
</gene>
<dbReference type="EMBL" id="BDCR01000003">
    <property type="protein sequence ID" value="GAT62762.1"/>
    <property type="molecule type" value="Genomic_DNA"/>
</dbReference>
<keyword evidence="1" id="KW-1133">Transmembrane helix</keyword>
<keyword evidence="4" id="KW-1185">Reference proteome</keyword>
<feature type="transmembrane region" description="Helical" evidence="1">
    <location>
        <begin position="200"/>
        <end position="218"/>
    </location>
</feature>